<proteinExistence type="predicted"/>
<evidence type="ECO:0000313" key="2">
    <source>
        <dbReference type="Proteomes" id="UP000042527"/>
    </source>
</evidence>
<reference evidence="2" key="1">
    <citation type="submission" date="2015-01" db="EMBL/GenBank/DDBJ databases">
        <authorList>
            <person name="Manzoor Shahid"/>
            <person name="Zubair Saima"/>
        </authorList>
    </citation>
    <scope>NUCLEOTIDE SEQUENCE [LARGE SCALE GENOMIC DNA]</scope>
    <source>
        <strain evidence="2">V1</strain>
    </source>
</reference>
<protein>
    <submittedName>
        <fullName evidence="1">Uncharacterized protein</fullName>
    </submittedName>
</protein>
<organism evidence="1 2">
    <name type="scientific">Treponema phagedenis</name>
    <dbReference type="NCBI Taxonomy" id="162"/>
    <lineage>
        <taxon>Bacteria</taxon>
        <taxon>Pseudomonadati</taxon>
        <taxon>Spirochaetota</taxon>
        <taxon>Spirochaetia</taxon>
        <taxon>Spirochaetales</taxon>
        <taxon>Treponemataceae</taxon>
        <taxon>Treponema</taxon>
    </lineage>
</organism>
<dbReference type="RefSeq" id="WP_002697326.1">
    <property type="nucleotide sequence ID" value="NZ_CDNC01000034.1"/>
</dbReference>
<sequence length="54" mass="6278">MPFKTLFEEWFLMAKFKCKNKNLAHCLWEISSLTGVKSAKLFQALLKPVGDFLK</sequence>
<accession>A0A0B7H0T8</accession>
<evidence type="ECO:0000313" key="1">
    <source>
        <dbReference type="EMBL" id="CEM62511.1"/>
    </source>
</evidence>
<dbReference type="AlphaFoldDB" id="A0A0B7H0T8"/>
<keyword evidence="2" id="KW-1185">Reference proteome</keyword>
<gene>
    <name evidence="1" type="ORF">TPHV1_40014</name>
</gene>
<name>A0A0B7H0T8_TREPH</name>
<dbReference type="EMBL" id="CDNC01000034">
    <property type="protein sequence ID" value="CEM62511.1"/>
    <property type="molecule type" value="Genomic_DNA"/>
</dbReference>
<dbReference type="Proteomes" id="UP000042527">
    <property type="component" value="Unassembled WGS sequence"/>
</dbReference>